<feature type="region of interest" description="Disordered" evidence="1">
    <location>
        <begin position="1"/>
        <end position="56"/>
    </location>
</feature>
<name>A0ABQ2ES12_9ACTN</name>
<proteinExistence type="predicted"/>
<feature type="compositionally biased region" description="Gly residues" evidence="1">
    <location>
        <begin position="44"/>
        <end position="53"/>
    </location>
</feature>
<feature type="region of interest" description="Disordered" evidence="1">
    <location>
        <begin position="82"/>
        <end position="104"/>
    </location>
</feature>
<protein>
    <submittedName>
        <fullName evidence="2">Uncharacterized protein</fullName>
    </submittedName>
</protein>
<gene>
    <name evidence="2" type="ORF">GCM10011583_63680</name>
</gene>
<keyword evidence="3" id="KW-1185">Reference proteome</keyword>
<sequence>MTGLTDLPSRGWTARPVPGRPGTKGRRTGGAGGGAACRRDRGDGGGGGRGVGYLSGARGITVSSDIGVLSTALMLRHNRLEDSTDPAEALDAGGGPARCAPRPR</sequence>
<comment type="caution">
    <text evidence="2">The sequence shown here is derived from an EMBL/GenBank/DDBJ whole genome shotgun (WGS) entry which is preliminary data.</text>
</comment>
<evidence type="ECO:0000256" key="1">
    <source>
        <dbReference type="SAM" id="MobiDB-lite"/>
    </source>
</evidence>
<dbReference type="Proteomes" id="UP000660265">
    <property type="component" value="Unassembled WGS sequence"/>
</dbReference>
<evidence type="ECO:0000313" key="2">
    <source>
        <dbReference type="EMBL" id="GGK23022.1"/>
    </source>
</evidence>
<evidence type="ECO:0000313" key="3">
    <source>
        <dbReference type="Proteomes" id="UP000660265"/>
    </source>
</evidence>
<reference evidence="3" key="1">
    <citation type="journal article" date="2019" name="Int. J. Syst. Evol. Microbiol.">
        <title>The Global Catalogue of Microorganisms (GCM) 10K type strain sequencing project: providing services to taxonomists for standard genome sequencing and annotation.</title>
        <authorList>
            <consortium name="The Broad Institute Genomics Platform"/>
            <consortium name="The Broad Institute Genome Sequencing Center for Infectious Disease"/>
            <person name="Wu L."/>
            <person name="Ma J."/>
        </authorList>
    </citation>
    <scope>NUCLEOTIDE SEQUENCE [LARGE SCALE GENOMIC DNA]</scope>
    <source>
        <strain evidence="3">CGMCC 4.7275</strain>
    </source>
</reference>
<organism evidence="2 3">
    <name type="scientific">Streptomyces camponoticapitis</name>
    <dbReference type="NCBI Taxonomy" id="1616125"/>
    <lineage>
        <taxon>Bacteria</taxon>
        <taxon>Bacillati</taxon>
        <taxon>Actinomycetota</taxon>
        <taxon>Actinomycetes</taxon>
        <taxon>Kitasatosporales</taxon>
        <taxon>Streptomycetaceae</taxon>
        <taxon>Streptomyces</taxon>
    </lineage>
</organism>
<dbReference type="EMBL" id="BMMV01000028">
    <property type="protein sequence ID" value="GGK23022.1"/>
    <property type="molecule type" value="Genomic_DNA"/>
</dbReference>
<accession>A0ABQ2ES12</accession>